<name>A0ABY9R6R1_9FLAO</name>
<dbReference type="RefSeq" id="WP_309531340.1">
    <property type="nucleotide sequence ID" value="NZ_CP133721.1"/>
</dbReference>
<dbReference type="EMBL" id="CP133721">
    <property type="protein sequence ID" value="WMW76955.1"/>
    <property type="molecule type" value="Genomic_DNA"/>
</dbReference>
<proteinExistence type="predicted"/>
<evidence type="ECO:0008006" key="3">
    <source>
        <dbReference type="Google" id="ProtNLM"/>
    </source>
</evidence>
<evidence type="ECO:0000313" key="2">
    <source>
        <dbReference type="Proteomes" id="UP001180481"/>
    </source>
</evidence>
<reference evidence="1" key="1">
    <citation type="submission" date="2023-09" db="EMBL/GenBank/DDBJ databases">
        <title>Flavobacterium sp. 20NA77.7 isolated from freshwater.</title>
        <authorList>
            <person name="Le V."/>
            <person name="Ko S.-R."/>
            <person name="Ahn C.-Y."/>
            <person name="Oh H.-M."/>
        </authorList>
    </citation>
    <scope>NUCLEOTIDE SEQUENCE</scope>
    <source>
        <strain evidence="1">20NA77.7</strain>
    </source>
</reference>
<evidence type="ECO:0000313" key="1">
    <source>
        <dbReference type="EMBL" id="WMW76955.1"/>
    </source>
</evidence>
<keyword evidence="2" id="KW-1185">Reference proteome</keyword>
<organism evidence="1 2">
    <name type="scientific">Flavobacterium nakdongensis</name>
    <dbReference type="NCBI Taxonomy" id="3073563"/>
    <lineage>
        <taxon>Bacteria</taxon>
        <taxon>Pseudomonadati</taxon>
        <taxon>Bacteroidota</taxon>
        <taxon>Flavobacteriia</taxon>
        <taxon>Flavobacteriales</taxon>
        <taxon>Flavobacteriaceae</taxon>
        <taxon>Flavobacterium</taxon>
    </lineage>
</organism>
<sequence length="393" mass="45598">MHKIILGLSLLFISACGVKQTQSMLSSGDYDGAIDRAIEGLRTNKNSKSNQDYVYLLEESFAKAKERDEASIQLLIKENNSSNYERIYDLYKQLMKRQEKIKPLLTLKLLKENRNAIFPFKDYTDELLASKTKFTSYLYQNAKKLLTSSNKLDCREAYDDLIYLDQLNPNYLDVRKLIDEAQFKGTDFVYVSTKNDTQMIIPSRLQDDLLDFGTLGLNDKWTVYHSKKQSSITYDFSLVITFRAITLSPEQVKEKQFTKEKQVKDGTKPLLDANGNNVKDQNGNNVLVDNMKTVSISIFEFTQFKSCQVTAKVDFIDQRTTQLIDTFPLSSEYVFNYIYANYNGDKRACETDYYSYFDRRAIPFPTSEQMVYDSGEDLKNKLKSILIRNKFRK</sequence>
<dbReference type="Proteomes" id="UP001180481">
    <property type="component" value="Chromosome"/>
</dbReference>
<protein>
    <recommendedName>
        <fullName evidence="3">Lipoprotein</fullName>
    </recommendedName>
</protein>
<gene>
    <name evidence="1" type="ORF">RF683_05495</name>
</gene>
<dbReference type="PROSITE" id="PS51257">
    <property type="entry name" value="PROKAR_LIPOPROTEIN"/>
    <property type="match status" value="1"/>
</dbReference>
<accession>A0ABY9R6R1</accession>